<keyword evidence="1" id="KW-0418">Kinase</keyword>
<keyword evidence="2" id="KW-1185">Reference proteome</keyword>
<dbReference type="AlphaFoldDB" id="A0A3M0MAE6"/>
<comment type="caution">
    <text evidence="1">The sequence shown here is derived from an EMBL/GenBank/DDBJ whole genome shotgun (WGS) entry which is preliminary data.</text>
</comment>
<organism evidence="1 2">
    <name type="scientific">Paracoccus alkanivorans</name>
    <dbReference type="NCBI Taxonomy" id="2116655"/>
    <lineage>
        <taxon>Bacteria</taxon>
        <taxon>Pseudomonadati</taxon>
        <taxon>Pseudomonadota</taxon>
        <taxon>Alphaproteobacteria</taxon>
        <taxon>Rhodobacterales</taxon>
        <taxon>Paracoccaceae</taxon>
        <taxon>Paracoccus</taxon>
    </lineage>
</organism>
<dbReference type="RefSeq" id="WP_122112974.1">
    <property type="nucleotide sequence ID" value="NZ_QOKZ01000005.1"/>
</dbReference>
<protein>
    <submittedName>
        <fullName evidence="1">Histidine kinase</fullName>
    </submittedName>
</protein>
<sequence>MNGKIVGLVLILSAAVAGGGIWYAQEYGFYDEIAPGSPAAAVQIQTDAGARDLQMADFKGIDADSSPIRWRACFRIEGDFPDAIPFEGATPLIGPRWFDCFDAEQIGADLESGAARAVLSQSEIHPDVDRVLAIYPDGRAYGWHQYNDKTPERGVMD</sequence>
<dbReference type="Pfam" id="PF20044">
    <property type="entry name" value="DUF6446"/>
    <property type="match status" value="1"/>
</dbReference>
<accession>A0A3M0MAE6</accession>
<name>A0A3M0MAE6_9RHOB</name>
<dbReference type="EMBL" id="QOKZ01000005">
    <property type="protein sequence ID" value="RMC34265.1"/>
    <property type="molecule type" value="Genomic_DNA"/>
</dbReference>
<gene>
    <name evidence="1" type="ORF">C9E81_13965</name>
</gene>
<evidence type="ECO:0000313" key="1">
    <source>
        <dbReference type="EMBL" id="RMC34265.1"/>
    </source>
</evidence>
<dbReference type="OrthoDB" id="7819947at2"/>
<reference evidence="1 2" key="1">
    <citation type="submission" date="2018-07" db="EMBL/GenBank/DDBJ databases">
        <authorList>
            <person name="Zhang Y."/>
            <person name="Wang L."/>
            <person name="Ma S."/>
        </authorList>
    </citation>
    <scope>NUCLEOTIDE SEQUENCE [LARGE SCALE GENOMIC DNA]</scope>
    <source>
        <strain evidence="1 2">4-2</strain>
    </source>
</reference>
<proteinExistence type="predicted"/>
<keyword evidence="1" id="KW-0808">Transferase</keyword>
<dbReference type="Proteomes" id="UP000273516">
    <property type="component" value="Unassembled WGS sequence"/>
</dbReference>
<dbReference type="GO" id="GO:0016301">
    <property type="term" value="F:kinase activity"/>
    <property type="evidence" value="ECO:0007669"/>
    <property type="project" value="UniProtKB-KW"/>
</dbReference>
<dbReference type="InterPro" id="IPR045616">
    <property type="entry name" value="DUF6446"/>
</dbReference>
<evidence type="ECO:0000313" key="2">
    <source>
        <dbReference type="Proteomes" id="UP000273516"/>
    </source>
</evidence>